<dbReference type="Proteomes" id="UP000752696">
    <property type="component" value="Unassembled WGS sequence"/>
</dbReference>
<dbReference type="EMBL" id="CAJDYZ010011170">
    <property type="protein sequence ID" value="CAD1479017.1"/>
    <property type="molecule type" value="Genomic_DNA"/>
</dbReference>
<evidence type="ECO:0000256" key="1">
    <source>
        <dbReference type="SAM" id="Phobius"/>
    </source>
</evidence>
<evidence type="ECO:0000313" key="3">
    <source>
        <dbReference type="Proteomes" id="UP000752696"/>
    </source>
</evidence>
<dbReference type="InterPro" id="IPR038884">
    <property type="entry name" value="CFAP61"/>
</dbReference>
<dbReference type="PANTHER" id="PTHR21178">
    <property type="entry name" value="CILIA- AND FLAGELLA-ASSOCIATED PROTEIN 61"/>
    <property type="match status" value="1"/>
</dbReference>
<comment type="caution">
    <text evidence="2">The sequence shown here is derived from an EMBL/GenBank/DDBJ whole genome shotgun (WGS) entry which is preliminary data.</text>
</comment>
<protein>
    <submittedName>
        <fullName evidence="2">Uncharacterized protein</fullName>
    </submittedName>
</protein>
<keyword evidence="1" id="KW-0472">Membrane</keyword>
<keyword evidence="3" id="KW-1185">Reference proteome</keyword>
<sequence length="143" mass="16815">MQRVPLKCNKDYPMTLYVTHRAALLGQIKIREAKFSDREGVQDLLQRIPKSKQVLMDFDVAMNEEEPSGMRAEEEITYVRRRYHVEDYIAEKNIRNDAYGRILHFVLMPIFSVHLPYFFCEISRFSGMVVLYYRLTGKASSAL</sequence>
<feature type="transmembrane region" description="Helical" evidence="1">
    <location>
        <begin position="102"/>
        <end position="119"/>
    </location>
</feature>
<keyword evidence="1" id="KW-1133">Transmembrane helix</keyword>
<accession>A0A6V7HHP0</accession>
<proteinExistence type="predicted"/>
<gene>
    <name evidence="2" type="ORF">MHI_LOCUS837661</name>
</gene>
<organism evidence="2 3">
    <name type="scientific">Heterotrigona itama</name>
    <dbReference type="NCBI Taxonomy" id="395501"/>
    <lineage>
        <taxon>Eukaryota</taxon>
        <taxon>Metazoa</taxon>
        <taxon>Ecdysozoa</taxon>
        <taxon>Arthropoda</taxon>
        <taxon>Hexapoda</taxon>
        <taxon>Insecta</taxon>
        <taxon>Pterygota</taxon>
        <taxon>Neoptera</taxon>
        <taxon>Endopterygota</taxon>
        <taxon>Hymenoptera</taxon>
        <taxon>Apocrita</taxon>
        <taxon>Aculeata</taxon>
        <taxon>Apoidea</taxon>
        <taxon>Anthophila</taxon>
        <taxon>Apidae</taxon>
        <taxon>Heterotrigona</taxon>
    </lineage>
</organism>
<dbReference type="OrthoDB" id="382863at2759"/>
<dbReference type="AlphaFoldDB" id="A0A6V7HHP0"/>
<reference evidence="2" key="1">
    <citation type="submission" date="2020-07" db="EMBL/GenBank/DDBJ databases">
        <authorList>
            <person name="Nazaruddin N."/>
        </authorList>
    </citation>
    <scope>NUCLEOTIDE SEQUENCE</scope>
</reference>
<evidence type="ECO:0000313" key="2">
    <source>
        <dbReference type="EMBL" id="CAD1479017.1"/>
    </source>
</evidence>
<keyword evidence="1" id="KW-0812">Transmembrane</keyword>
<name>A0A6V7HHP0_9HYME</name>
<feature type="non-terminal residue" evidence="2">
    <location>
        <position position="1"/>
    </location>
</feature>
<dbReference type="PANTHER" id="PTHR21178:SF8">
    <property type="entry name" value="CILIA- AND FLAGELLA-ASSOCIATED PROTEIN 61"/>
    <property type="match status" value="1"/>
</dbReference>